<sequence length="212" mass="24740">MEISQIIDFLEAPGTRWGSRSHERVINNFDIQPYEFLRFAEQDLAAEYDHKLINALSNAKRALDSQVDTLLIGFDFYQQAKNKTWSFPKKLEIIQKLGILAPRVLRKINTTRNLMEHDFVKPQIDKVEDFVDITSLFLASTDKYIMNLPGECEFENDDHKDYWLRMNLDIEAPKLSVMVVSKVAENFEIDFNSNHPDYLTLLKGYLRIGNAY</sequence>
<dbReference type="EMBL" id="CP150096">
    <property type="protein sequence ID" value="WZN45749.1"/>
    <property type="molecule type" value="Genomic_DNA"/>
</dbReference>
<dbReference type="Proteomes" id="UP001449657">
    <property type="component" value="Chromosome"/>
</dbReference>
<protein>
    <recommendedName>
        <fullName evidence="3">HEPN AbiU2-like domain-containing protein</fullName>
    </recommendedName>
</protein>
<dbReference type="RefSeq" id="WP_341840499.1">
    <property type="nucleotide sequence ID" value="NZ_CP149792.1"/>
</dbReference>
<gene>
    <name evidence="1" type="ORF">WJU22_22895</name>
</gene>
<organism evidence="1 2">
    <name type="scientific">Chitinophaga caseinilytica</name>
    <dbReference type="NCBI Taxonomy" id="2267521"/>
    <lineage>
        <taxon>Bacteria</taxon>
        <taxon>Pseudomonadati</taxon>
        <taxon>Bacteroidota</taxon>
        <taxon>Chitinophagia</taxon>
        <taxon>Chitinophagales</taxon>
        <taxon>Chitinophagaceae</taxon>
        <taxon>Chitinophaga</taxon>
    </lineage>
</organism>
<evidence type="ECO:0000313" key="1">
    <source>
        <dbReference type="EMBL" id="WZN45749.1"/>
    </source>
</evidence>
<keyword evidence="2" id="KW-1185">Reference proteome</keyword>
<accession>A0ABZ2Z1X4</accession>
<reference evidence="1 2" key="1">
    <citation type="submission" date="2024-03" db="EMBL/GenBank/DDBJ databases">
        <title>Chitinophaga caseinilytica sp. nov., a casein hydrolysing bacterium isolated from forest soil.</title>
        <authorList>
            <person name="Lee D.S."/>
            <person name="Han D.M."/>
            <person name="Baek J.H."/>
            <person name="Choi D.G."/>
            <person name="Jeon J.H."/>
            <person name="Jeon C.O."/>
        </authorList>
    </citation>
    <scope>NUCLEOTIDE SEQUENCE [LARGE SCALE GENOMIC DNA]</scope>
    <source>
        <strain evidence="1 2">KACC 19118</strain>
    </source>
</reference>
<evidence type="ECO:0000313" key="2">
    <source>
        <dbReference type="Proteomes" id="UP001449657"/>
    </source>
</evidence>
<name>A0ABZ2Z1X4_9BACT</name>
<evidence type="ECO:0008006" key="3">
    <source>
        <dbReference type="Google" id="ProtNLM"/>
    </source>
</evidence>
<proteinExistence type="predicted"/>